<organism evidence="2 3">
    <name type="scientific">Collybiopsis luxurians FD-317 M1</name>
    <dbReference type="NCBI Taxonomy" id="944289"/>
    <lineage>
        <taxon>Eukaryota</taxon>
        <taxon>Fungi</taxon>
        <taxon>Dikarya</taxon>
        <taxon>Basidiomycota</taxon>
        <taxon>Agaricomycotina</taxon>
        <taxon>Agaricomycetes</taxon>
        <taxon>Agaricomycetidae</taxon>
        <taxon>Agaricales</taxon>
        <taxon>Marasmiineae</taxon>
        <taxon>Omphalotaceae</taxon>
        <taxon>Collybiopsis</taxon>
        <taxon>Collybiopsis luxurians</taxon>
    </lineage>
</organism>
<dbReference type="EMBL" id="KN834877">
    <property type="protein sequence ID" value="KIK50970.1"/>
    <property type="molecule type" value="Genomic_DNA"/>
</dbReference>
<sequence length="97" mass="10863">MSDTIVKGNSDAPPLPRFQKRNPNSATDNPSKQNTPLTAMPHPHVLFFQTALISLVHLIHRFPHSSESTQPTSHLTFNLMPNHLLEPQIIIARIVLV</sequence>
<gene>
    <name evidence="2" type="ORF">GYMLUDRAFT_410263</name>
</gene>
<reference evidence="2 3" key="1">
    <citation type="submission" date="2014-04" db="EMBL/GenBank/DDBJ databases">
        <title>Evolutionary Origins and Diversification of the Mycorrhizal Mutualists.</title>
        <authorList>
            <consortium name="DOE Joint Genome Institute"/>
            <consortium name="Mycorrhizal Genomics Consortium"/>
            <person name="Kohler A."/>
            <person name="Kuo A."/>
            <person name="Nagy L.G."/>
            <person name="Floudas D."/>
            <person name="Copeland A."/>
            <person name="Barry K.W."/>
            <person name="Cichocki N."/>
            <person name="Veneault-Fourrey C."/>
            <person name="LaButti K."/>
            <person name="Lindquist E.A."/>
            <person name="Lipzen A."/>
            <person name="Lundell T."/>
            <person name="Morin E."/>
            <person name="Murat C."/>
            <person name="Riley R."/>
            <person name="Ohm R."/>
            <person name="Sun H."/>
            <person name="Tunlid A."/>
            <person name="Henrissat B."/>
            <person name="Grigoriev I.V."/>
            <person name="Hibbett D.S."/>
            <person name="Martin F."/>
        </authorList>
    </citation>
    <scope>NUCLEOTIDE SEQUENCE [LARGE SCALE GENOMIC DNA]</scope>
    <source>
        <strain evidence="2 3">FD-317 M1</strain>
    </source>
</reference>
<protein>
    <submittedName>
        <fullName evidence="2">Uncharacterized protein</fullName>
    </submittedName>
</protein>
<dbReference type="HOGENOM" id="CLU_2346912_0_0_1"/>
<evidence type="ECO:0000313" key="3">
    <source>
        <dbReference type="Proteomes" id="UP000053593"/>
    </source>
</evidence>
<evidence type="ECO:0000313" key="2">
    <source>
        <dbReference type="EMBL" id="KIK50970.1"/>
    </source>
</evidence>
<accession>A0A0D0AL56</accession>
<proteinExistence type="predicted"/>
<dbReference type="Proteomes" id="UP000053593">
    <property type="component" value="Unassembled WGS sequence"/>
</dbReference>
<feature type="compositionally biased region" description="Polar residues" evidence="1">
    <location>
        <begin position="21"/>
        <end position="37"/>
    </location>
</feature>
<keyword evidence="3" id="KW-1185">Reference proteome</keyword>
<name>A0A0D0AL56_9AGAR</name>
<dbReference type="AlphaFoldDB" id="A0A0D0AL56"/>
<evidence type="ECO:0000256" key="1">
    <source>
        <dbReference type="SAM" id="MobiDB-lite"/>
    </source>
</evidence>
<feature type="region of interest" description="Disordered" evidence="1">
    <location>
        <begin position="1"/>
        <end position="40"/>
    </location>
</feature>